<evidence type="ECO:0000256" key="4">
    <source>
        <dbReference type="ARBA" id="ARBA00022989"/>
    </source>
</evidence>
<feature type="transmembrane region" description="Helical" evidence="6">
    <location>
        <begin position="44"/>
        <end position="63"/>
    </location>
</feature>
<sequence length="445" mass="45467">MTARVSLSALLAVLVPVCFATLDISLTNTALPSIARAIGAADATSIWVVNAYYLVVVAALLPMAALGEIHGHRRVFSLGIIVFAMGALACGLAWSLPTLVAGRALLGLGAAAISAVTPALIRVIYPPQHLGRGLGIYALVVGIAFAAGPSVASAVLAVAGWPWLFLAHVPIAAVVMAATFRHLPEAERSPRRFDAVSAGLCALLFALILLGLSGLAHRMGAMLVLSAWAGAALSGFLLLRREAGQSAPILAMDLFRRPLFLLSSITSICSFAVQGVAFVVLPFWLHGVLGFSQGQTGLIITPWPVALAVMALIAAPMADRHPPGLLGGVGLVILGAALASLAMLPDDPAPLDIAWRLGLSGIGFGFFQAPNMKAIMAAAPRERSGGASGIVAVSRLLGQATGAALVALCLSLGPAEGARLAIWLACGLALGASLVSFARLLPGVR</sequence>
<feature type="transmembrane region" description="Helical" evidence="6">
    <location>
        <begin position="136"/>
        <end position="157"/>
    </location>
</feature>
<dbReference type="SUPFAM" id="SSF103473">
    <property type="entry name" value="MFS general substrate transporter"/>
    <property type="match status" value="1"/>
</dbReference>
<keyword evidence="2" id="KW-0813">Transport</keyword>
<evidence type="ECO:0000313" key="8">
    <source>
        <dbReference type="EMBL" id="RVT96951.1"/>
    </source>
</evidence>
<dbReference type="Gene3D" id="1.20.1250.20">
    <property type="entry name" value="MFS general substrate transporter like domains"/>
    <property type="match status" value="1"/>
</dbReference>
<keyword evidence="3 6" id="KW-0812">Transmembrane</keyword>
<dbReference type="GO" id="GO:0022857">
    <property type="term" value="F:transmembrane transporter activity"/>
    <property type="evidence" value="ECO:0007669"/>
    <property type="project" value="InterPro"/>
</dbReference>
<evidence type="ECO:0000313" key="9">
    <source>
        <dbReference type="Proteomes" id="UP000282957"/>
    </source>
</evidence>
<dbReference type="PANTHER" id="PTHR42718">
    <property type="entry name" value="MAJOR FACILITATOR SUPERFAMILY MULTIDRUG TRANSPORTER MFSC"/>
    <property type="match status" value="1"/>
</dbReference>
<reference evidence="8 9" key="1">
    <citation type="submission" date="2019-01" db="EMBL/GenBank/DDBJ databases">
        <authorList>
            <person name="Chen W.-M."/>
        </authorList>
    </citation>
    <scope>NUCLEOTIDE SEQUENCE [LARGE SCALE GENOMIC DNA]</scope>
    <source>
        <strain evidence="8 9">CCP-6</strain>
    </source>
</reference>
<dbReference type="InterPro" id="IPR020846">
    <property type="entry name" value="MFS_dom"/>
</dbReference>
<feature type="domain" description="Major facilitator superfamily (MFS) profile" evidence="7">
    <location>
        <begin position="9"/>
        <end position="445"/>
    </location>
</feature>
<feature type="transmembrane region" description="Helical" evidence="6">
    <location>
        <begin position="259"/>
        <end position="285"/>
    </location>
</feature>
<feature type="transmembrane region" description="Helical" evidence="6">
    <location>
        <begin position="297"/>
        <end position="317"/>
    </location>
</feature>
<dbReference type="PANTHER" id="PTHR42718:SF9">
    <property type="entry name" value="MAJOR FACILITATOR SUPERFAMILY MULTIDRUG TRANSPORTER MFSC"/>
    <property type="match status" value="1"/>
</dbReference>
<dbReference type="PROSITE" id="PS50850">
    <property type="entry name" value="MFS"/>
    <property type="match status" value="1"/>
</dbReference>
<dbReference type="GO" id="GO:0016020">
    <property type="term" value="C:membrane"/>
    <property type="evidence" value="ECO:0007669"/>
    <property type="project" value="UniProtKB-SubCell"/>
</dbReference>
<dbReference type="Proteomes" id="UP000282957">
    <property type="component" value="Unassembled WGS sequence"/>
</dbReference>
<comment type="caution">
    <text evidence="8">The sequence shown here is derived from an EMBL/GenBank/DDBJ whole genome shotgun (WGS) entry which is preliminary data.</text>
</comment>
<feature type="transmembrane region" description="Helical" evidence="6">
    <location>
        <begin position="420"/>
        <end position="441"/>
    </location>
</feature>
<keyword evidence="4 6" id="KW-1133">Transmembrane helix</keyword>
<dbReference type="OrthoDB" id="9812221at2"/>
<evidence type="ECO:0000256" key="6">
    <source>
        <dbReference type="SAM" id="Phobius"/>
    </source>
</evidence>
<protein>
    <submittedName>
        <fullName evidence="8">MFS transporter</fullName>
    </submittedName>
</protein>
<feature type="transmembrane region" description="Helical" evidence="6">
    <location>
        <begin position="100"/>
        <end position="124"/>
    </location>
</feature>
<dbReference type="CDD" id="cd17321">
    <property type="entry name" value="MFS_MMR_MDR_like"/>
    <property type="match status" value="1"/>
</dbReference>
<proteinExistence type="predicted"/>
<dbReference type="InterPro" id="IPR036259">
    <property type="entry name" value="MFS_trans_sf"/>
</dbReference>
<feature type="transmembrane region" description="Helical" evidence="6">
    <location>
        <begin position="221"/>
        <end position="239"/>
    </location>
</feature>
<evidence type="ECO:0000256" key="5">
    <source>
        <dbReference type="ARBA" id="ARBA00023136"/>
    </source>
</evidence>
<dbReference type="AlphaFoldDB" id="A0A437MH42"/>
<dbReference type="PRINTS" id="PR01036">
    <property type="entry name" value="TCRTETB"/>
</dbReference>
<evidence type="ECO:0000256" key="2">
    <source>
        <dbReference type="ARBA" id="ARBA00022448"/>
    </source>
</evidence>
<evidence type="ECO:0000256" key="1">
    <source>
        <dbReference type="ARBA" id="ARBA00004141"/>
    </source>
</evidence>
<keyword evidence="9" id="KW-1185">Reference proteome</keyword>
<dbReference type="Pfam" id="PF07690">
    <property type="entry name" value="MFS_1"/>
    <property type="match status" value="1"/>
</dbReference>
<feature type="transmembrane region" description="Helical" evidence="6">
    <location>
        <begin position="353"/>
        <end position="369"/>
    </location>
</feature>
<feature type="transmembrane region" description="Helical" evidence="6">
    <location>
        <begin position="75"/>
        <end position="94"/>
    </location>
</feature>
<name>A0A437MH42_9PROT</name>
<feature type="transmembrane region" description="Helical" evidence="6">
    <location>
        <begin position="390"/>
        <end position="414"/>
    </location>
</feature>
<comment type="subcellular location">
    <subcellularLocation>
        <location evidence="1">Membrane</location>
        <topology evidence="1">Multi-pass membrane protein</topology>
    </subcellularLocation>
</comment>
<evidence type="ECO:0000256" key="3">
    <source>
        <dbReference type="ARBA" id="ARBA00022692"/>
    </source>
</evidence>
<feature type="transmembrane region" description="Helical" evidence="6">
    <location>
        <begin position="195"/>
        <end position="215"/>
    </location>
</feature>
<accession>A0A437MH42</accession>
<keyword evidence="5 6" id="KW-0472">Membrane</keyword>
<dbReference type="InterPro" id="IPR011701">
    <property type="entry name" value="MFS"/>
</dbReference>
<feature type="transmembrane region" description="Helical" evidence="6">
    <location>
        <begin position="163"/>
        <end position="183"/>
    </location>
</feature>
<feature type="transmembrane region" description="Helical" evidence="6">
    <location>
        <begin position="324"/>
        <end position="341"/>
    </location>
</feature>
<gene>
    <name evidence="8" type="ORF">EOD42_11160</name>
</gene>
<dbReference type="RefSeq" id="WP_127787598.1">
    <property type="nucleotide sequence ID" value="NZ_SACL01000003.1"/>
</dbReference>
<evidence type="ECO:0000259" key="7">
    <source>
        <dbReference type="PROSITE" id="PS50850"/>
    </source>
</evidence>
<organism evidence="8 9">
    <name type="scientific">Rhodovarius crocodyli</name>
    <dbReference type="NCBI Taxonomy" id="1979269"/>
    <lineage>
        <taxon>Bacteria</taxon>
        <taxon>Pseudomonadati</taxon>
        <taxon>Pseudomonadota</taxon>
        <taxon>Alphaproteobacteria</taxon>
        <taxon>Acetobacterales</taxon>
        <taxon>Roseomonadaceae</taxon>
        <taxon>Rhodovarius</taxon>
    </lineage>
</organism>
<dbReference type="EMBL" id="SACL01000003">
    <property type="protein sequence ID" value="RVT96951.1"/>
    <property type="molecule type" value="Genomic_DNA"/>
</dbReference>
<dbReference type="Gene3D" id="1.20.1720.10">
    <property type="entry name" value="Multidrug resistance protein D"/>
    <property type="match status" value="1"/>
</dbReference>